<keyword evidence="3" id="KW-1185">Reference proteome</keyword>
<feature type="compositionally biased region" description="Basic and acidic residues" evidence="1">
    <location>
        <begin position="354"/>
        <end position="365"/>
    </location>
</feature>
<feature type="region of interest" description="Disordered" evidence="1">
    <location>
        <begin position="196"/>
        <end position="222"/>
    </location>
</feature>
<organism evidence="2 3">
    <name type="scientific">Neocucurbitaria cava</name>
    <dbReference type="NCBI Taxonomy" id="798079"/>
    <lineage>
        <taxon>Eukaryota</taxon>
        <taxon>Fungi</taxon>
        <taxon>Dikarya</taxon>
        <taxon>Ascomycota</taxon>
        <taxon>Pezizomycotina</taxon>
        <taxon>Dothideomycetes</taxon>
        <taxon>Pleosporomycetidae</taxon>
        <taxon>Pleosporales</taxon>
        <taxon>Pleosporineae</taxon>
        <taxon>Cucurbitariaceae</taxon>
        <taxon>Neocucurbitaria</taxon>
    </lineage>
</organism>
<sequence length="422" mass="47214">MDPSQLARPWTPPETEAQSSPRSDYFSDSFRGGDSAYSSYTEHRWPPGLREELANTAFTPTEDDHRSRPKPIATHTAPPAPYTPTKPFSLAEAPHGAPRYPYTPDSSRMIRRSNTEVPGSPTPWEDSYMSSHSSSPVQNALSSCIAHFENLIQTRQPDEDQMEYIVGQFEAMASYLSAPESQTKTTEEHLFDEGHEGAGLGISREPETKDQEQGGGGEQGVGVSNEYIAEVGRYIAGVQKYIEDLKMRLDEVKTLNSIQLDVITDLRRQMKTVRQGMRSSLSMREEFERAESELELGLELANMGIERSGRDIDGDGDGDIAHEGKEFGIASWETIQILDNHDSDSQPQLLSQQQHHDDRRSEVSLKDLASSLHQSSSSHRHENTLPRGYKRITIIHPPPRGPGFWSSFAEALDEFGALLHEY</sequence>
<dbReference type="AlphaFoldDB" id="A0A9W8Y6R9"/>
<evidence type="ECO:0000313" key="2">
    <source>
        <dbReference type="EMBL" id="KAJ4368767.1"/>
    </source>
</evidence>
<comment type="caution">
    <text evidence="2">The sequence shown here is derived from an EMBL/GenBank/DDBJ whole genome shotgun (WGS) entry which is preliminary data.</text>
</comment>
<dbReference type="EMBL" id="JAPEUY010000010">
    <property type="protein sequence ID" value="KAJ4368767.1"/>
    <property type="molecule type" value="Genomic_DNA"/>
</dbReference>
<accession>A0A9W8Y6R9</accession>
<gene>
    <name evidence="2" type="ORF">N0V83_005849</name>
</gene>
<feature type="region of interest" description="Disordered" evidence="1">
    <location>
        <begin position="101"/>
        <end position="131"/>
    </location>
</feature>
<name>A0A9W8Y6R9_9PLEO</name>
<dbReference type="Proteomes" id="UP001140560">
    <property type="component" value="Unassembled WGS sequence"/>
</dbReference>
<feature type="compositionally biased region" description="Basic and acidic residues" evidence="1">
    <location>
        <begin position="41"/>
        <end position="53"/>
    </location>
</feature>
<proteinExistence type="predicted"/>
<dbReference type="OrthoDB" id="3799016at2759"/>
<protein>
    <submittedName>
        <fullName evidence="2">Uncharacterized protein</fullName>
    </submittedName>
</protein>
<feature type="region of interest" description="Disordered" evidence="1">
    <location>
        <begin position="343"/>
        <end position="385"/>
    </location>
</feature>
<reference evidence="2" key="1">
    <citation type="submission" date="2022-10" db="EMBL/GenBank/DDBJ databases">
        <title>Tapping the CABI collections for fungal endophytes: first genome assemblies for Collariella, Neodidymelliopsis, Ascochyta clinopodiicola, Didymella pomorum, Didymosphaeria variabile, Neocosmospora piperis and Neocucurbitaria cava.</title>
        <authorList>
            <person name="Hill R."/>
        </authorList>
    </citation>
    <scope>NUCLEOTIDE SEQUENCE</scope>
    <source>
        <strain evidence="2">IMI 356814</strain>
    </source>
</reference>
<feature type="region of interest" description="Disordered" evidence="1">
    <location>
        <begin position="1"/>
        <end position="82"/>
    </location>
</feature>
<evidence type="ECO:0000256" key="1">
    <source>
        <dbReference type="SAM" id="MobiDB-lite"/>
    </source>
</evidence>
<evidence type="ECO:0000313" key="3">
    <source>
        <dbReference type="Proteomes" id="UP001140560"/>
    </source>
</evidence>